<evidence type="ECO:0000256" key="2">
    <source>
        <dbReference type="ARBA" id="ARBA00009450"/>
    </source>
</evidence>
<evidence type="ECO:0000256" key="5">
    <source>
        <dbReference type="ARBA" id="ARBA00022597"/>
    </source>
</evidence>
<keyword evidence="21" id="KW-1185">Reference proteome</keyword>
<dbReference type="Pfam" id="PF02563">
    <property type="entry name" value="Poly_export"/>
    <property type="match status" value="1"/>
</dbReference>
<evidence type="ECO:0000256" key="14">
    <source>
        <dbReference type="ARBA" id="ARBA00023288"/>
    </source>
</evidence>
<name>A0A6N8IRM2_9BURK</name>
<keyword evidence="14" id="KW-0449">Lipoprotein</keyword>
<reference evidence="20 21" key="1">
    <citation type="submission" date="2019-12" db="EMBL/GenBank/DDBJ databases">
        <authorList>
            <person name="Huq M.A."/>
        </authorList>
    </citation>
    <scope>NUCLEOTIDE SEQUENCE [LARGE SCALE GENOMIC DNA]</scope>
    <source>
        <strain evidence="20 21">MAH-25</strain>
    </source>
</reference>
<proteinExistence type="inferred from homology"/>
<comment type="caution">
    <text evidence="20">The sequence shown here is derived from an EMBL/GenBank/DDBJ whole genome shotgun (WGS) entry which is preliminary data.</text>
</comment>
<feature type="compositionally biased region" description="Low complexity" evidence="15">
    <location>
        <begin position="245"/>
        <end position="258"/>
    </location>
</feature>
<sequence>MRTVLRTLGMIWMVAWATLAGAQADAAGARAQAGNGAPTAAAQAAGSEYKLGPGDQIRVQVFQNPDLTVEARVSEQGTISYPLVGSVNIGGSTIGQAEQKIAGALKSGNYLKQPQVNIVLLQVRGSQVAVLGQVQKPGRFPLETTTTRVSDLLAAAGGVTPMGDDTLIVTGTRSGQPFRKVIDIPGLFINQRSAEDIVVQGGDTIFVNKAPVYYIYGEAQRPGPYRIERGMTVQQALAQGGGPTPRGSTSRLRLTRTGPDGKAVESDARLTDPVLPNDVIFVRESLF</sequence>
<keyword evidence="4" id="KW-1134">Transmembrane beta strand</keyword>
<dbReference type="PANTHER" id="PTHR33619:SF3">
    <property type="entry name" value="POLYSACCHARIDE EXPORT PROTEIN GFCE-RELATED"/>
    <property type="match status" value="1"/>
</dbReference>
<evidence type="ECO:0000256" key="7">
    <source>
        <dbReference type="ARBA" id="ARBA00022729"/>
    </source>
</evidence>
<dbReference type="GO" id="GO:0015159">
    <property type="term" value="F:polysaccharide transmembrane transporter activity"/>
    <property type="evidence" value="ECO:0007669"/>
    <property type="project" value="InterPro"/>
</dbReference>
<feature type="signal peptide" evidence="16">
    <location>
        <begin position="1"/>
        <end position="22"/>
    </location>
</feature>
<dbReference type="Gene3D" id="3.10.560.10">
    <property type="entry name" value="Outer membrane lipoprotein wza domain like"/>
    <property type="match status" value="2"/>
</dbReference>
<keyword evidence="3" id="KW-0813">Transport</keyword>
<keyword evidence="8" id="KW-0625">Polysaccharide transport</keyword>
<evidence type="ECO:0000256" key="12">
    <source>
        <dbReference type="ARBA" id="ARBA00023139"/>
    </source>
</evidence>
<comment type="subcellular location">
    <subcellularLocation>
        <location evidence="1">Cell outer membrane</location>
        <topology evidence="1">Multi-pass membrane protein</topology>
    </subcellularLocation>
</comment>
<feature type="domain" description="Polysaccharide export protein N-terminal" evidence="17">
    <location>
        <begin position="44"/>
        <end position="120"/>
    </location>
</feature>
<evidence type="ECO:0000256" key="11">
    <source>
        <dbReference type="ARBA" id="ARBA00023136"/>
    </source>
</evidence>
<keyword evidence="7 16" id="KW-0732">Signal</keyword>
<dbReference type="RefSeq" id="WP_157397498.1">
    <property type="nucleotide sequence ID" value="NZ_WSEL01000003.1"/>
</dbReference>
<dbReference type="InterPro" id="IPR003715">
    <property type="entry name" value="Poly_export_N"/>
</dbReference>
<evidence type="ECO:0000256" key="8">
    <source>
        <dbReference type="ARBA" id="ARBA00023047"/>
    </source>
</evidence>
<evidence type="ECO:0000256" key="6">
    <source>
        <dbReference type="ARBA" id="ARBA00022692"/>
    </source>
</evidence>
<keyword evidence="6" id="KW-0812">Transmembrane</keyword>
<keyword evidence="13" id="KW-0998">Cell outer membrane</keyword>
<dbReference type="GO" id="GO:0009279">
    <property type="term" value="C:cell outer membrane"/>
    <property type="evidence" value="ECO:0007669"/>
    <property type="project" value="UniProtKB-SubCell"/>
</dbReference>
<dbReference type="NCBIfam" id="TIGR03028">
    <property type="entry name" value="EpsE"/>
    <property type="match status" value="1"/>
</dbReference>
<evidence type="ECO:0000256" key="9">
    <source>
        <dbReference type="ARBA" id="ARBA00023065"/>
    </source>
</evidence>
<evidence type="ECO:0000256" key="4">
    <source>
        <dbReference type="ARBA" id="ARBA00022452"/>
    </source>
</evidence>
<dbReference type="InterPro" id="IPR019554">
    <property type="entry name" value="Soluble_ligand-bd"/>
</dbReference>
<dbReference type="PANTHER" id="PTHR33619">
    <property type="entry name" value="POLYSACCHARIDE EXPORT PROTEIN GFCE-RELATED"/>
    <property type="match status" value="1"/>
</dbReference>
<evidence type="ECO:0000256" key="3">
    <source>
        <dbReference type="ARBA" id="ARBA00022448"/>
    </source>
</evidence>
<dbReference type="GO" id="GO:0006811">
    <property type="term" value="P:monoatomic ion transport"/>
    <property type="evidence" value="ECO:0007669"/>
    <property type="project" value="UniProtKB-KW"/>
</dbReference>
<dbReference type="InterPro" id="IPR017478">
    <property type="entry name" value="Polysacc_export_EpsE"/>
</dbReference>
<dbReference type="InterPro" id="IPR049712">
    <property type="entry name" value="Poly_export"/>
</dbReference>
<comment type="similarity">
    <text evidence="2">Belongs to the BexD/CtrA/VexA family.</text>
</comment>
<evidence type="ECO:0000256" key="13">
    <source>
        <dbReference type="ARBA" id="ARBA00023237"/>
    </source>
</evidence>
<dbReference type="InterPro" id="IPR054765">
    <property type="entry name" value="SLBB_dom"/>
</dbReference>
<dbReference type="Proteomes" id="UP000469385">
    <property type="component" value="Unassembled WGS sequence"/>
</dbReference>
<dbReference type="GO" id="GO:0015288">
    <property type="term" value="F:porin activity"/>
    <property type="evidence" value="ECO:0007669"/>
    <property type="project" value="UniProtKB-KW"/>
</dbReference>
<dbReference type="Pfam" id="PF22461">
    <property type="entry name" value="SLBB_2"/>
    <property type="match status" value="1"/>
</dbReference>
<evidence type="ECO:0000256" key="1">
    <source>
        <dbReference type="ARBA" id="ARBA00004571"/>
    </source>
</evidence>
<dbReference type="EMBL" id="WSEL01000003">
    <property type="protein sequence ID" value="MVQ29498.1"/>
    <property type="molecule type" value="Genomic_DNA"/>
</dbReference>
<dbReference type="AlphaFoldDB" id="A0A6N8IRM2"/>
<gene>
    <name evidence="20" type="primary">epsE</name>
    <name evidence="20" type="ORF">GON04_08565</name>
</gene>
<protein>
    <submittedName>
        <fullName evidence="20">Polysaccharide export protein EpsE</fullName>
    </submittedName>
</protein>
<feature type="region of interest" description="Disordered" evidence="15">
    <location>
        <begin position="237"/>
        <end position="265"/>
    </location>
</feature>
<evidence type="ECO:0000313" key="21">
    <source>
        <dbReference type="Proteomes" id="UP000469385"/>
    </source>
</evidence>
<evidence type="ECO:0000256" key="16">
    <source>
        <dbReference type="SAM" id="SignalP"/>
    </source>
</evidence>
<feature type="domain" description="Soluble ligand binding" evidence="18">
    <location>
        <begin position="212"/>
        <end position="262"/>
    </location>
</feature>
<dbReference type="Pfam" id="PF10531">
    <property type="entry name" value="SLBB"/>
    <property type="match status" value="1"/>
</dbReference>
<dbReference type="GO" id="GO:0046930">
    <property type="term" value="C:pore complex"/>
    <property type="evidence" value="ECO:0007669"/>
    <property type="project" value="UniProtKB-KW"/>
</dbReference>
<accession>A0A6N8IRM2</accession>
<evidence type="ECO:0000313" key="20">
    <source>
        <dbReference type="EMBL" id="MVQ29498.1"/>
    </source>
</evidence>
<feature type="chain" id="PRO_5027038920" evidence="16">
    <location>
        <begin position="23"/>
        <end position="287"/>
    </location>
</feature>
<organism evidence="20 21">
    <name type="scientific">Ramlibacter pinisoli</name>
    <dbReference type="NCBI Taxonomy" id="2682844"/>
    <lineage>
        <taxon>Bacteria</taxon>
        <taxon>Pseudomonadati</taxon>
        <taxon>Pseudomonadota</taxon>
        <taxon>Betaproteobacteria</taxon>
        <taxon>Burkholderiales</taxon>
        <taxon>Comamonadaceae</taxon>
        <taxon>Ramlibacter</taxon>
    </lineage>
</organism>
<evidence type="ECO:0000259" key="19">
    <source>
        <dbReference type="Pfam" id="PF22461"/>
    </source>
</evidence>
<keyword evidence="9" id="KW-0406">Ion transport</keyword>
<evidence type="ECO:0000256" key="15">
    <source>
        <dbReference type="SAM" id="MobiDB-lite"/>
    </source>
</evidence>
<evidence type="ECO:0000256" key="10">
    <source>
        <dbReference type="ARBA" id="ARBA00023114"/>
    </source>
</evidence>
<keyword evidence="10" id="KW-0626">Porin</keyword>
<keyword evidence="5" id="KW-0762">Sugar transport</keyword>
<evidence type="ECO:0000259" key="18">
    <source>
        <dbReference type="Pfam" id="PF10531"/>
    </source>
</evidence>
<feature type="domain" description="SLBB" evidence="19">
    <location>
        <begin position="127"/>
        <end position="207"/>
    </location>
</feature>
<keyword evidence="12" id="KW-0564">Palmitate</keyword>
<keyword evidence="11" id="KW-0472">Membrane</keyword>
<evidence type="ECO:0000259" key="17">
    <source>
        <dbReference type="Pfam" id="PF02563"/>
    </source>
</evidence>